<evidence type="ECO:0000259" key="5">
    <source>
        <dbReference type="Pfam" id="PF08241"/>
    </source>
</evidence>
<evidence type="ECO:0000256" key="1">
    <source>
        <dbReference type="ARBA" id="ARBA00005189"/>
    </source>
</evidence>
<dbReference type="EMBL" id="JBGEWD010000013">
    <property type="protein sequence ID" value="MEY8001082.1"/>
    <property type="molecule type" value="Genomic_DNA"/>
</dbReference>
<keyword evidence="2 6" id="KW-0489">Methyltransferase</keyword>
<protein>
    <submittedName>
        <fullName evidence="6">DVU_1556 family methyltransferase</fullName>
    </submittedName>
</protein>
<comment type="pathway">
    <text evidence="1">Lipid metabolism.</text>
</comment>
<dbReference type="NCBIfam" id="NF045667">
    <property type="entry name" value="MTase_DVU1556"/>
    <property type="match status" value="1"/>
</dbReference>
<dbReference type="Proteomes" id="UP001564657">
    <property type="component" value="Unassembled WGS sequence"/>
</dbReference>
<evidence type="ECO:0000313" key="6">
    <source>
        <dbReference type="EMBL" id="MEY8001082.1"/>
    </source>
</evidence>
<organism evidence="6 7">
    <name type="scientific">Clostridium moutaii</name>
    <dbReference type="NCBI Taxonomy" id="3240932"/>
    <lineage>
        <taxon>Bacteria</taxon>
        <taxon>Bacillati</taxon>
        <taxon>Bacillota</taxon>
        <taxon>Clostridia</taxon>
        <taxon>Eubacteriales</taxon>
        <taxon>Clostridiaceae</taxon>
        <taxon>Clostridium</taxon>
    </lineage>
</organism>
<comment type="pathway">
    <text evidence="4">Phospholipid metabolism.</text>
</comment>
<reference evidence="6 7" key="1">
    <citation type="submission" date="2024-08" db="EMBL/GenBank/DDBJ databases">
        <title>Clostridium lapicellarii sp. nov., and Clostridium renhuaiense sp. nov., two species isolated from the mud in a fermentation cellar used for producing sauce-flavour Chinese liquors.</title>
        <authorList>
            <person name="Yang F."/>
            <person name="Wang H."/>
            <person name="Chen L.Q."/>
            <person name="Zhou N."/>
            <person name="Lu J.J."/>
            <person name="Pu X.X."/>
            <person name="Wan B."/>
            <person name="Wang L."/>
            <person name="Liu S.J."/>
        </authorList>
    </citation>
    <scope>NUCLEOTIDE SEQUENCE [LARGE SCALE GENOMIC DNA]</scope>
    <source>
        <strain evidence="6 7">MT-5</strain>
    </source>
</reference>
<dbReference type="RefSeq" id="WP_369704980.1">
    <property type="nucleotide sequence ID" value="NZ_JBGEWD010000013.1"/>
</dbReference>
<dbReference type="Gene3D" id="3.40.50.150">
    <property type="entry name" value="Vaccinia Virus protein VP39"/>
    <property type="match status" value="1"/>
</dbReference>
<dbReference type="GO" id="GO:0008168">
    <property type="term" value="F:methyltransferase activity"/>
    <property type="evidence" value="ECO:0007669"/>
    <property type="project" value="UniProtKB-KW"/>
</dbReference>
<dbReference type="Pfam" id="PF08241">
    <property type="entry name" value="Methyltransf_11"/>
    <property type="match status" value="1"/>
</dbReference>
<dbReference type="PANTHER" id="PTHR44307:SF2">
    <property type="entry name" value="PHOSPHOETHANOLAMINE METHYLTRANSFERASE ISOFORM X1"/>
    <property type="match status" value="1"/>
</dbReference>
<gene>
    <name evidence="6" type="primary">trsM</name>
    <name evidence="6" type="ORF">AB8U03_12945</name>
</gene>
<keyword evidence="3" id="KW-0808">Transferase</keyword>
<name>A0ABV4BQM0_9CLOT</name>
<dbReference type="CDD" id="cd02440">
    <property type="entry name" value="AdoMet_MTases"/>
    <property type="match status" value="1"/>
</dbReference>
<proteinExistence type="predicted"/>
<dbReference type="InterPro" id="IPR013216">
    <property type="entry name" value="Methyltransf_11"/>
</dbReference>
<accession>A0ABV4BQM0</accession>
<evidence type="ECO:0000256" key="3">
    <source>
        <dbReference type="ARBA" id="ARBA00022679"/>
    </source>
</evidence>
<dbReference type="SUPFAM" id="SSF53335">
    <property type="entry name" value="S-adenosyl-L-methionine-dependent methyltransferases"/>
    <property type="match status" value="1"/>
</dbReference>
<dbReference type="GO" id="GO:0032259">
    <property type="term" value="P:methylation"/>
    <property type="evidence" value="ECO:0007669"/>
    <property type="project" value="UniProtKB-KW"/>
</dbReference>
<feature type="domain" description="Methyltransferase type 11" evidence="5">
    <location>
        <begin position="44"/>
        <end position="136"/>
    </location>
</feature>
<keyword evidence="7" id="KW-1185">Reference proteome</keyword>
<evidence type="ECO:0000256" key="2">
    <source>
        <dbReference type="ARBA" id="ARBA00022603"/>
    </source>
</evidence>
<evidence type="ECO:0000256" key="4">
    <source>
        <dbReference type="ARBA" id="ARBA00025707"/>
    </source>
</evidence>
<dbReference type="InterPro" id="IPR029063">
    <property type="entry name" value="SAM-dependent_MTases_sf"/>
</dbReference>
<dbReference type="PANTHER" id="PTHR44307">
    <property type="entry name" value="PHOSPHOETHANOLAMINE METHYLTRANSFERASE"/>
    <property type="match status" value="1"/>
</dbReference>
<evidence type="ECO:0000313" key="7">
    <source>
        <dbReference type="Proteomes" id="UP001564657"/>
    </source>
</evidence>
<sequence length="244" mass="27670">MKCCNAYESEYMRNVMGETLRPGGFQLTDKAMEFCKFSQEDTLLDLGSGMGSTVNYVSEKYGIKAVGVDPSKKLIKMGKDKYKSIDLVYGTGEKIPFKDNKFKGVFAECTLSLMNDLNCVLKEVSRVLKKDGWFVINDVYAKKSEFLKELNGFPINSCMRGLHDLKSLKKSLMDNGFKILHIEDCSDMLKSLMVKIIFSHGSMSVFWNKTTRCSIDGCEFENVLRKCKPGYFILMAKRGEKFNG</sequence>
<comment type="caution">
    <text evidence="6">The sequence shown here is derived from an EMBL/GenBank/DDBJ whole genome shotgun (WGS) entry which is preliminary data.</text>
</comment>